<evidence type="ECO:0000256" key="1">
    <source>
        <dbReference type="SAM" id="MobiDB-lite"/>
    </source>
</evidence>
<accession>A0A6S6UGM5</accession>
<dbReference type="PROSITE" id="PS51257">
    <property type="entry name" value="PROKAR_LIPOPROTEIN"/>
    <property type="match status" value="1"/>
</dbReference>
<protein>
    <recommendedName>
        <fullName evidence="3">Fibronectin type-III domain-containing protein</fullName>
    </recommendedName>
</protein>
<reference evidence="2" key="1">
    <citation type="submission" date="2020-01" db="EMBL/GenBank/DDBJ databases">
        <authorList>
            <person name="Meier V. D."/>
            <person name="Meier V D."/>
        </authorList>
    </citation>
    <scope>NUCLEOTIDE SEQUENCE</scope>
    <source>
        <strain evidence="2">HLG_WM_MAG_10</strain>
    </source>
</reference>
<evidence type="ECO:0000313" key="2">
    <source>
        <dbReference type="EMBL" id="CAA6828994.1"/>
    </source>
</evidence>
<sequence>MIDKINNWSVLLTLFLISSIVLFGCRKQTEYTPDIVLTNVSELSGLASSAVRVDFKVQNPGACNEGKMGICYAKHSLPVLNEDDLQVWEALKTEGSYRIIVEQLEQGATYYFRAFGVNEMGLQYSNKEIAYTVPYVNGGGGSTGGGGTGGGGSTTPTCTPTTNTMTDGTGPELTMTNYYASTPFNNYSEYWFRASDGTSLKLRINFLTPVVGTYTTANVASVGNANNTIKIWKQEQVANYYTNTGQTAYIEQDPSGQLAVVFCDIEFTSTTKTSLLSARVLLP</sequence>
<name>A0A6S6UGM5_9BACT</name>
<dbReference type="AlphaFoldDB" id="A0A6S6UGM5"/>
<feature type="compositionally biased region" description="Low complexity" evidence="1">
    <location>
        <begin position="154"/>
        <end position="169"/>
    </location>
</feature>
<feature type="compositionally biased region" description="Gly residues" evidence="1">
    <location>
        <begin position="143"/>
        <end position="153"/>
    </location>
</feature>
<gene>
    <name evidence="2" type="ORF">HELGO_WM23345</name>
</gene>
<organism evidence="2">
    <name type="scientific">uncultured Aureispira sp</name>
    <dbReference type="NCBI Taxonomy" id="1331704"/>
    <lineage>
        <taxon>Bacteria</taxon>
        <taxon>Pseudomonadati</taxon>
        <taxon>Bacteroidota</taxon>
        <taxon>Saprospiria</taxon>
        <taxon>Saprospirales</taxon>
        <taxon>Saprospiraceae</taxon>
        <taxon>Aureispira</taxon>
        <taxon>environmental samples</taxon>
    </lineage>
</organism>
<dbReference type="EMBL" id="CACVAQ010000452">
    <property type="protein sequence ID" value="CAA6828994.1"/>
    <property type="molecule type" value="Genomic_DNA"/>
</dbReference>
<feature type="region of interest" description="Disordered" evidence="1">
    <location>
        <begin position="143"/>
        <end position="169"/>
    </location>
</feature>
<proteinExistence type="predicted"/>
<evidence type="ECO:0008006" key="3">
    <source>
        <dbReference type="Google" id="ProtNLM"/>
    </source>
</evidence>